<accession>A0AAV5SFP8</accession>
<feature type="non-terminal residue" evidence="1">
    <location>
        <position position="125"/>
    </location>
</feature>
<evidence type="ECO:0000313" key="2">
    <source>
        <dbReference type="Proteomes" id="UP001432027"/>
    </source>
</evidence>
<dbReference type="AlphaFoldDB" id="A0AAV5SFP8"/>
<sequence length="125" mass="13420">ICMKDPDCEALQLTTTGNCVILGSVITATYGQCPAPFTCLAKMNVGCIPKARRPIDLGYIPHYCSGVVQQAPADDGTNRPCSARSAGNRTVYIDALLHDGTSAVFENTVDAEMLWDDGIGSWYMN</sequence>
<organism evidence="1 2">
    <name type="scientific">Pristionchus entomophagus</name>
    <dbReference type="NCBI Taxonomy" id="358040"/>
    <lineage>
        <taxon>Eukaryota</taxon>
        <taxon>Metazoa</taxon>
        <taxon>Ecdysozoa</taxon>
        <taxon>Nematoda</taxon>
        <taxon>Chromadorea</taxon>
        <taxon>Rhabditida</taxon>
        <taxon>Rhabditina</taxon>
        <taxon>Diplogasteromorpha</taxon>
        <taxon>Diplogasteroidea</taxon>
        <taxon>Neodiplogasteridae</taxon>
        <taxon>Pristionchus</taxon>
    </lineage>
</organism>
<dbReference type="EMBL" id="BTSX01000001">
    <property type="protein sequence ID" value="GMS81280.1"/>
    <property type="molecule type" value="Genomic_DNA"/>
</dbReference>
<proteinExistence type="predicted"/>
<feature type="non-terminal residue" evidence="1">
    <location>
        <position position="1"/>
    </location>
</feature>
<gene>
    <name evidence="1" type="ORF">PENTCL1PPCAC_3455</name>
</gene>
<keyword evidence="2" id="KW-1185">Reference proteome</keyword>
<comment type="caution">
    <text evidence="1">The sequence shown here is derived from an EMBL/GenBank/DDBJ whole genome shotgun (WGS) entry which is preliminary data.</text>
</comment>
<evidence type="ECO:0000313" key="1">
    <source>
        <dbReference type="EMBL" id="GMS81280.1"/>
    </source>
</evidence>
<reference evidence="1" key="1">
    <citation type="submission" date="2023-10" db="EMBL/GenBank/DDBJ databases">
        <title>Genome assembly of Pristionchus species.</title>
        <authorList>
            <person name="Yoshida K."/>
            <person name="Sommer R.J."/>
        </authorList>
    </citation>
    <scope>NUCLEOTIDE SEQUENCE</scope>
    <source>
        <strain evidence="1">RS0144</strain>
    </source>
</reference>
<protein>
    <submittedName>
        <fullName evidence="1">Uncharacterized protein</fullName>
    </submittedName>
</protein>
<name>A0AAV5SFP8_9BILA</name>
<dbReference type="Proteomes" id="UP001432027">
    <property type="component" value="Unassembled WGS sequence"/>
</dbReference>